<dbReference type="Gene3D" id="2.40.50.140">
    <property type="entry name" value="Nucleic acid-binding proteins"/>
    <property type="match status" value="1"/>
</dbReference>
<comment type="subcellular location">
    <subcellularLocation>
        <location evidence="1 3">Cytoplasm</location>
    </subcellularLocation>
</comment>
<dbReference type="SMART" id="SM00357">
    <property type="entry name" value="CSP"/>
    <property type="match status" value="1"/>
</dbReference>
<evidence type="ECO:0000259" key="5">
    <source>
        <dbReference type="PROSITE" id="PS51857"/>
    </source>
</evidence>
<gene>
    <name evidence="6" type="ORF">HD596_005448</name>
</gene>
<dbReference type="InterPro" id="IPR002059">
    <property type="entry name" value="CSP_DNA-bd"/>
</dbReference>
<keyword evidence="2" id="KW-0963">Cytoplasm</keyword>
<dbReference type="PROSITE" id="PS00352">
    <property type="entry name" value="CSD_1"/>
    <property type="match status" value="1"/>
</dbReference>
<dbReference type="EMBL" id="JACHMB010000001">
    <property type="protein sequence ID" value="MBB5778692.1"/>
    <property type="molecule type" value="Genomic_DNA"/>
</dbReference>
<feature type="domain" description="CSD" evidence="5">
    <location>
        <begin position="1"/>
        <end position="65"/>
    </location>
</feature>
<proteinExistence type="predicted"/>
<dbReference type="Proteomes" id="UP000579153">
    <property type="component" value="Unassembled WGS sequence"/>
</dbReference>
<dbReference type="AlphaFoldDB" id="A0A7W9LCD8"/>
<evidence type="ECO:0000256" key="2">
    <source>
        <dbReference type="ARBA" id="ARBA00022490"/>
    </source>
</evidence>
<evidence type="ECO:0000313" key="7">
    <source>
        <dbReference type="Proteomes" id="UP000579153"/>
    </source>
</evidence>
<dbReference type="InterPro" id="IPR011129">
    <property type="entry name" value="CSD"/>
</dbReference>
<evidence type="ECO:0000313" key="6">
    <source>
        <dbReference type="EMBL" id="MBB5778692.1"/>
    </source>
</evidence>
<dbReference type="PRINTS" id="PR00050">
    <property type="entry name" value="COLDSHOCK"/>
</dbReference>
<dbReference type="Gene3D" id="6.20.370.130">
    <property type="match status" value="1"/>
</dbReference>
<keyword evidence="7" id="KW-1185">Reference proteome</keyword>
<dbReference type="SUPFAM" id="SSF50249">
    <property type="entry name" value="Nucleic acid-binding proteins"/>
    <property type="match status" value="1"/>
</dbReference>
<evidence type="ECO:0000256" key="1">
    <source>
        <dbReference type="ARBA" id="ARBA00004496"/>
    </source>
</evidence>
<name>A0A7W9LCD8_9ACTN</name>
<dbReference type="GO" id="GO:0005737">
    <property type="term" value="C:cytoplasm"/>
    <property type="evidence" value="ECO:0007669"/>
    <property type="project" value="UniProtKB-SubCell"/>
</dbReference>
<organism evidence="6 7">
    <name type="scientific">Nonomuraea jabiensis</name>
    <dbReference type="NCBI Taxonomy" id="882448"/>
    <lineage>
        <taxon>Bacteria</taxon>
        <taxon>Bacillati</taxon>
        <taxon>Actinomycetota</taxon>
        <taxon>Actinomycetes</taxon>
        <taxon>Streptosporangiales</taxon>
        <taxon>Streptosporangiaceae</taxon>
        <taxon>Nonomuraea</taxon>
    </lineage>
</organism>
<evidence type="ECO:0000256" key="3">
    <source>
        <dbReference type="RuleBase" id="RU000408"/>
    </source>
</evidence>
<dbReference type="InterPro" id="IPR050181">
    <property type="entry name" value="Cold_shock_domain"/>
</dbReference>
<reference evidence="6 7" key="1">
    <citation type="submission" date="2020-08" db="EMBL/GenBank/DDBJ databases">
        <title>Sequencing the genomes of 1000 actinobacteria strains.</title>
        <authorList>
            <person name="Klenk H.-P."/>
        </authorList>
    </citation>
    <scope>NUCLEOTIDE SEQUENCE [LARGE SCALE GENOMIC DNA]</scope>
    <source>
        <strain evidence="6 7">DSM 45507</strain>
    </source>
</reference>
<dbReference type="Pfam" id="PF00313">
    <property type="entry name" value="CSD"/>
    <property type="match status" value="1"/>
</dbReference>
<feature type="region of interest" description="Disordered" evidence="4">
    <location>
        <begin position="74"/>
        <end position="114"/>
    </location>
</feature>
<dbReference type="PROSITE" id="PS51857">
    <property type="entry name" value="CSD_2"/>
    <property type="match status" value="1"/>
</dbReference>
<protein>
    <submittedName>
        <fullName evidence="6">Cold shock CspA family protein</fullName>
    </submittedName>
</protein>
<comment type="caution">
    <text evidence="6">The sequence shown here is derived from an EMBL/GenBank/DDBJ whole genome shotgun (WGS) entry which is preliminary data.</text>
</comment>
<dbReference type="FunFam" id="2.40.50.140:FF:000006">
    <property type="entry name" value="Cold shock protein CspC"/>
    <property type="match status" value="1"/>
</dbReference>
<dbReference type="InterPro" id="IPR012340">
    <property type="entry name" value="NA-bd_OB-fold"/>
</dbReference>
<dbReference type="PANTHER" id="PTHR11544">
    <property type="entry name" value="COLD SHOCK DOMAIN CONTAINING PROTEINS"/>
    <property type="match status" value="1"/>
</dbReference>
<dbReference type="InterPro" id="IPR019844">
    <property type="entry name" value="CSD_CS"/>
</dbReference>
<dbReference type="CDD" id="cd04458">
    <property type="entry name" value="CSP_CDS"/>
    <property type="match status" value="1"/>
</dbReference>
<accession>A0A7W9LCD8</accession>
<sequence>MAQGIVKWFNVDKGYGFIAVDGGKDVFVHYSAIMMDGYRSLEQGQRVEFEITQGRTGPQAEAVLVVGGAYLSEAQDSTSGRPSLPQKAPSWPASEDTSGPEPVKGHPHPALPSMTGSLLGQVPVSIYLEDEAASPEIEAAVREVLQEAGLKVDFDYPPVLGSWFKRMIARADDEISGAGLDGVANKALRAVELEQLQRRQAAVNETNLNAVANLIEKLEKTRAAVIQIGSILIVKTESELRVRELTLEELRYLEANPVLRQDPAGAAAIFSVQEEKKELSEVRPSHVLGGD</sequence>
<evidence type="ECO:0000256" key="4">
    <source>
        <dbReference type="SAM" id="MobiDB-lite"/>
    </source>
</evidence>
<dbReference type="GO" id="GO:0003676">
    <property type="term" value="F:nucleic acid binding"/>
    <property type="evidence" value="ECO:0007669"/>
    <property type="project" value="InterPro"/>
</dbReference>